<dbReference type="CDD" id="cd16917">
    <property type="entry name" value="HATPase_UhpB-NarQ-NarX-like"/>
    <property type="match status" value="1"/>
</dbReference>
<name>A0A6G4UBB9_9ACTN</name>
<evidence type="ECO:0000313" key="14">
    <source>
        <dbReference type="EMBL" id="NGN69302.1"/>
    </source>
</evidence>
<proteinExistence type="predicted"/>
<keyword evidence="6 14" id="KW-0418">Kinase</keyword>
<evidence type="ECO:0000259" key="12">
    <source>
        <dbReference type="Pfam" id="PF07730"/>
    </source>
</evidence>
<dbReference type="EMBL" id="JAAKZV010000279">
    <property type="protein sequence ID" value="NGN69302.1"/>
    <property type="molecule type" value="Genomic_DNA"/>
</dbReference>
<feature type="domain" description="Histidine kinase/HSP90-like ATPase" evidence="11">
    <location>
        <begin position="290"/>
        <end position="420"/>
    </location>
</feature>
<reference evidence="14 15" key="1">
    <citation type="submission" date="2020-02" db="EMBL/GenBank/DDBJ databases">
        <title>Whole-genome analyses of novel actinobacteria.</title>
        <authorList>
            <person name="Sahin N."/>
        </authorList>
    </citation>
    <scope>NUCLEOTIDE SEQUENCE [LARGE SCALE GENOMIC DNA]</scope>
    <source>
        <strain evidence="14 15">A7024</strain>
    </source>
</reference>
<evidence type="ECO:0000256" key="3">
    <source>
        <dbReference type="ARBA" id="ARBA00022553"/>
    </source>
</evidence>
<dbReference type="RefSeq" id="WP_165244114.1">
    <property type="nucleotide sequence ID" value="NZ_JAAKZV010000279.1"/>
</dbReference>
<comment type="caution">
    <text evidence="14">The sequence shown here is derived from an EMBL/GenBank/DDBJ whole genome shotgun (WGS) entry which is preliminary data.</text>
</comment>
<evidence type="ECO:0000256" key="2">
    <source>
        <dbReference type="ARBA" id="ARBA00012438"/>
    </source>
</evidence>
<feature type="transmembrane region" description="Helical" evidence="10">
    <location>
        <begin position="435"/>
        <end position="455"/>
    </location>
</feature>
<evidence type="ECO:0000256" key="1">
    <source>
        <dbReference type="ARBA" id="ARBA00000085"/>
    </source>
</evidence>
<dbReference type="InterPro" id="IPR055558">
    <property type="entry name" value="DUF7134"/>
</dbReference>
<keyword evidence="10" id="KW-0812">Transmembrane</keyword>
<organism evidence="14 15">
    <name type="scientific">Streptomyces coryli</name>
    <dbReference type="NCBI Taxonomy" id="1128680"/>
    <lineage>
        <taxon>Bacteria</taxon>
        <taxon>Bacillati</taxon>
        <taxon>Actinomycetota</taxon>
        <taxon>Actinomycetes</taxon>
        <taxon>Kitasatosporales</taxon>
        <taxon>Streptomycetaceae</taxon>
        <taxon>Streptomyces</taxon>
    </lineage>
</organism>
<feature type="transmembrane region" description="Helical" evidence="10">
    <location>
        <begin position="540"/>
        <end position="558"/>
    </location>
</feature>
<dbReference type="PANTHER" id="PTHR24421:SF10">
    <property type="entry name" value="NITRATE_NITRITE SENSOR PROTEIN NARQ"/>
    <property type="match status" value="1"/>
</dbReference>
<feature type="transmembrane region" description="Helical" evidence="10">
    <location>
        <begin position="512"/>
        <end position="533"/>
    </location>
</feature>
<dbReference type="SUPFAM" id="SSF55874">
    <property type="entry name" value="ATPase domain of HSP90 chaperone/DNA topoisomerase II/histidine kinase"/>
    <property type="match status" value="1"/>
</dbReference>
<feature type="domain" description="Signal transduction histidine kinase subgroup 3 dimerisation and phosphoacceptor" evidence="12">
    <location>
        <begin position="177"/>
        <end position="239"/>
    </location>
</feature>
<feature type="compositionally biased region" description="Gly residues" evidence="9">
    <location>
        <begin position="327"/>
        <end position="353"/>
    </location>
</feature>
<feature type="transmembrane region" description="Helical" evidence="10">
    <location>
        <begin position="485"/>
        <end position="506"/>
    </location>
</feature>
<keyword evidence="10" id="KW-0472">Membrane</keyword>
<accession>A0A6G4UBB9</accession>
<feature type="region of interest" description="Disordered" evidence="9">
    <location>
        <begin position="678"/>
        <end position="699"/>
    </location>
</feature>
<dbReference type="EC" id="2.7.13.3" evidence="2"/>
<evidence type="ECO:0000259" key="11">
    <source>
        <dbReference type="Pfam" id="PF02518"/>
    </source>
</evidence>
<keyword evidence="8" id="KW-0902">Two-component regulatory system</keyword>
<evidence type="ECO:0000256" key="7">
    <source>
        <dbReference type="ARBA" id="ARBA00022840"/>
    </source>
</evidence>
<keyword evidence="10" id="KW-1133">Transmembrane helix</keyword>
<sequence>MGGLRDWLLPALLMAQQLFIWPLRPLQEGDAVEPWQAWAGVLLTVAFTAALGLRRRFPVVAAGVAEGVLFAGLALPEGASVVAALAAFVALYSVAVHRSSRTTLLVVAGLLAGNAVGAVEHSGFSLTAIGELVFSLALCLAVAAAGRSRRRWLAGRRAAAGELRRAEAVRGRAVLTERQRLARELHDVSAHHLTSVVVTAEAAGRLGGTRPELTAQALAAAAEGGRATRGALERLVTVMDGSRKADEAGLEERLAALAAGFERLGQPVRLRFEPEVAGLGGEVAEAGFGIAREALTNALRYAPGAGVEVRVGLRDDGVRLEVEDTGAGAGASTGGNGNAGAGAAAGTGSGAGAGASARAGADAGGGPDAGAGAAHAPLRRLGSGRGTAGMRERALALGGSLRSGPREGGGWAVHAQLPLSTPAVRRQPLRTTTAATPRDAAIVTSVAALPVFIVLTDKPAITPAIALAAIMLALPLLWRRTAPWPVLGAVLAAAWATPLGLALGWLEPVTAWPLAVGSGIAEGVTLYAVGAFAGRARRTWPGIGAAAAGLGAVGAVLLDLGEKDSGDLLFIAFLSGLFGLILALPLALVWALGVLTRARRARVRVREDDALAEAVRAAVAEAAEERRRIAEELRGDVLRHADAVVERAGDEDLAGAAERARDGLAAMRELLAALRSEPADSVPEEVMKTKKEVATSLSE</sequence>
<feature type="transmembrane region" description="Helical" evidence="10">
    <location>
        <begin position="125"/>
        <end position="146"/>
    </location>
</feature>
<dbReference type="Pfam" id="PF23539">
    <property type="entry name" value="DUF7134"/>
    <property type="match status" value="2"/>
</dbReference>
<feature type="region of interest" description="Disordered" evidence="9">
    <location>
        <begin position="325"/>
        <end position="386"/>
    </location>
</feature>
<evidence type="ECO:0000256" key="10">
    <source>
        <dbReference type="SAM" id="Phobius"/>
    </source>
</evidence>
<dbReference type="GO" id="GO:0005524">
    <property type="term" value="F:ATP binding"/>
    <property type="evidence" value="ECO:0007669"/>
    <property type="project" value="UniProtKB-KW"/>
</dbReference>
<evidence type="ECO:0000259" key="13">
    <source>
        <dbReference type="Pfam" id="PF23539"/>
    </source>
</evidence>
<dbReference type="Gene3D" id="3.30.565.10">
    <property type="entry name" value="Histidine kinase-like ATPase, C-terminal domain"/>
    <property type="match status" value="1"/>
</dbReference>
<dbReference type="Proteomes" id="UP000481583">
    <property type="component" value="Unassembled WGS sequence"/>
</dbReference>
<dbReference type="Pfam" id="PF02518">
    <property type="entry name" value="HATPase_c"/>
    <property type="match status" value="1"/>
</dbReference>
<feature type="transmembrane region" description="Helical" evidence="10">
    <location>
        <begin position="570"/>
        <end position="596"/>
    </location>
</feature>
<dbReference type="InterPro" id="IPR011712">
    <property type="entry name" value="Sig_transdc_His_kin_sub3_dim/P"/>
</dbReference>
<feature type="transmembrane region" description="Helical" evidence="10">
    <location>
        <begin position="461"/>
        <end position="478"/>
    </location>
</feature>
<feature type="transmembrane region" description="Helical" evidence="10">
    <location>
        <begin position="79"/>
        <end position="95"/>
    </location>
</feature>
<keyword evidence="5" id="KW-0547">Nucleotide-binding</keyword>
<dbReference type="InterPro" id="IPR003594">
    <property type="entry name" value="HATPase_dom"/>
</dbReference>
<dbReference type="GO" id="GO:0016020">
    <property type="term" value="C:membrane"/>
    <property type="evidence" value="ECO:0007669"/>
    <property type="project" value="InterPro"/>
</dbReference>
<dbReference type="PANTHER" id="PTHR24421">
    <property type="entry name" value="NITRATE/NITRITE SENSOR PROTEIN NARX-RELATED"/>
    <property type="match status" value="1"/>
</dbReference>
<feature type="domain" description="DUF7134" evidence="13">
    <location>
        <begin position="439"/>
        <end position="600"/>
    </location>
</feature>
<dbReference type="InterPro" id="IPR036890">
    <property type="entry name" value="HATPase_C_sf"/>
</dbReference>
<comment type="catalytic activity">
    <reaction evidence="1">
        <text>ATP + protein L-histidine = ADP + protein N-phospho-L-histidine.</text>
        <dbReference type="EC" id="2.7.13.3"/>
    </reaction>
</comment>
<keyword evidence="3" id="KW-0597">Phosphoprotein</keyword>
<dbReference type="Pfam" id="PF07730">
    <property type="entry name" value="HisKA_3"/>
    <property type="match status" value="1"/>
</dbReference>
<feature type="domain" description="DUF7134" evidence="13">
    <location>
        <begin position="36"/>
        <end position="147"/>
    </location>
</feature>
<feature type="transmembrane region" description="Helical" evidence="10">
    <location>
        <begin position="57"/>
        <end position="73"/>
    </location>
</feature>
<evidence type="ECO:0000256" key="6">
    <source>
        <dbReference type="ARBA" id="ARBA00022777"/>
    </source>
</evidence>
<feature type="transmembrane region" description="Helical" evidence="10">
    <location>
        <begin position="35"/>
        <end position="52"/>
    </location>
</feature>
<keyword evidence="15" id="KW-1185">Reference proteome</keyword>
<evidence type="ECO:0000256" key="4">
    <source>
        <dbReference type="ARBA" id="ARBA00022679"/>
    </source>
</evidence>
<evidence type="ECO:0000313" key="15">
    <source>
        <dbReference type="Proteomes" id="UP000481583"/>
    </source>
</evidence>
<gene>
    <name evidence="14" type="ORF">G5C51_36125</name>
</gene>
<feature type="transmembrane region" description="Helical" evidence="10">
    <location>
        <begin position="102"/>
        <end position="119"/>
    </location>
</feature>
<dbReference type="GO" id="GO:0000155">
    <property type="term" value="F:phosphorelay sensor kinase activity"/>
    <property type="evidence" value="ECO:0007669"/>
    <property type="project" value="InterPro"/>
</dbReference>
<dbReference type="AlphaFoldDB" id="A0A6G4UBB9"/>
<evidence type="ECO:0000256" key="5">
    <source>
        <dbReference type="ARBA" id="ARBA00022741"/>
    </source>
</evidence>
<keyword evidence="7" id="KW-0067">ATP-binding</keyword>
<dbReference type="InterPro" id="IPR050482">
    <property type="entry name" value="Sensor_HK_TwoCompSys"/>
</dbReference>
<evidence type="ECO:0000256" key="8">
    <source>
        <dbReference type="ARBA" id="ARBA00023012"/>
    </source>
</evidence>
<keyword evidence="4" id="KW-0808">Transferase</keyword>
<dbReference type="GO" id="GO:0046983">
    <property type="term" value="F:protein dimerization activity"/>
    <property type="evidence" value="ECO:0007669"/>
    <property type="project" value="InterPro"/>
</dbReference>
<protein>
    <recommendedName>
        <fullName evidence="2">histidine kinase</fullName>
        <ecNumber evidence="2">2.7.13.3</ecNumber>
    </recommendedName>
</protein>
<evidence type="ECO:0000256" key="9">
    <source>
        <dbReference type="SAM" id="MobiDB-lite"/>
    </source>
</evidence>
<dbReference type="Gene3D" id="1.20.5.1930">
    <property type="match status" value="1"/>
</dbReference>